<dbReference type="OrthoDB" id="74346at2"/>
<protein>
    <submittedName>
        <fullName evidence="1">Uncharacterized protein</fullName>
    </submittedName>
</protein>
<gene>
    <name evidence="1" type="ORF">D3875_04885</name>
</gene>
<keyword evidence="2" id="KW-1185">Reference proteome</keyword>
<accession>A0A418V4H4</accession>
<organism evidence="1 2">
    <name type="scientific">Deinococcus cavernae</name>
    <dbReference type="NCBI Taxonomy" id="2320857"/>
    <lineage>
        <taxon>Bacteria</taxon>
        <taxon>Thermotogati</taxon>
        <taxon>Deinococcota</taxon>
        <taxon>Deinococci</taxon>
        <taxon>Deinococcales</taxon>
        <taxon>Deinococcaceae</taxon>
        <taxon>Deinococcus</taxon>
    </lineage>
</organism>
<reference evidence="1 2" key="1">
    <citation type="submission" date="2018-09" db="EMBL/GenBank/DDBJ databases">
        <authorList>
            <person name="Zhu H."/>
        </authorList>
    </citation>
    <scope>NUCLEOTIDE SEQUENCE [LARGE SCALE GENOMIC DNA]</scope>
    <source>
        <strain evidence="1 2">K2S05-167</strain>
    </source>
</reference>
<sequence>MREPAHPDPVPPLLLPAALALPLGRGTLLDAGAEAQLCPAAGSLATQLARLHDDVGEHLHRLTGTRPDLPRRKPHPWTVLTEREHPAWPLMALGHPPVIAADSTPHLVRHLATAHLAMDAARCHHWAADTHARDGYEPLRRSLPAEQQGTWAGVSATVLTVQAQHAMLHGWGVLSAYVGLHHEWRQHAARQILSAVTTQPDLLNDPSTLAATTLWATLSLLHGDLPRPPGVQVGNAARALRSLPEHTVTAPLPNPSRLCRHLQALLPGLTDQEFGSLADHLYGQVSTSPETTLRHTSGQLLTRAPGHTAYWLRRAGQVQVITVVSAQDAGGLDVRAWHWNL</sequence>
<dbReference type="Proteomes" id="UP000286287">
    <property type="component" value="Unassembled WGS sequence"/>
</dbReference>
<dbReference type="AlphaFoldDB" id="A0A418V4H4"/>
<dbReference type="EMBL" id="QYUJ01000014">
    <property type="protein sequence ID" value="RJF71016.1"/>
    <property type="molecule type" value="Genomic_DNA"/>
</dbReference>
<name>A0A418V4H4_9DEIO</name>
<comment type="caution">
    <text evidence="1">The sequence shown here is derived from an EMBL/GenBank/DDBJ whole genome shotgun (WGS) entry which is preliminary data.</text>
</comment>
<evidence type="ECO:0000313" key="2">
    <source>
        <dbReference type="Proteomes" id="UP000286287"/>
    </source>
</evidence>
<proteinExistence type="predicted"/>
<dbReference type="RefSeq" id="WP_119761704.1">
    <property type="nucleotide sequence ID" value="NZ_QYUJ01000014.1"/>
</dbReference>
<evidence type="ECO:0000313" key="1">
    <source>
        <dbReference type="EMBL" id="RJF71016.1"/>
    </source>
</evidence>